<sequence length="39" mass="4372">MAALMPMDILLPLKTVWVLTMKMVFILVGKDLLLVVKSV</sequence>
<organism evidence="2">
    <name type="scientific">Arundo donax</name>
    <name type="common">Giant reed</name>
    <name type="synonym">Donax arundinaceus</name>
    <dbReference type="NCBI Taxonomy" id="35708"/>
    <lineage>
        <taxon>Eukaryota</taxon>
        <taxon>Viridiplantae</taxon>
        <taxon>Streptophyta</taxon>
        <taxon>Embryophyta</taxon>
        <taxon>Tracheophyta</taxon>
        <taxon>Spermatophyta</taxon>
        <taxon>Magnoliopsida</taxon>
        <taxon>Liliopsida</taxon>
        <taxon>Poales</taxon>
        <taxon>Poaceae</taxon>
        <taxon>PACMAD clade</taxon>
        <taxon>Arundinoideae</taxon>
        <taxon>Arundineae</taxon>
        <taxon>Arundo</taxon>
    </lineage>
</organism>
<keyword evidence="1" id="KW-1133">Transmembrane helix</keyword>
<keyword evidence="1" id="KW-0472">Membrane</keyword>
<evidence type="ECO:0000256" key="1">
    <source>
        <dbReference type="SAM" id="Phobius"/>
    </source>
</evidence>
<feature type="transmembrane region" description="Helical" evidence="1">
    <location>
        <begin position="15"/>
        <end position="36"/>
    </location>
</feature>
<reference evidence="2" key="2">
    <citation type="journal article" date="2015" name="Data Brief">
        <title>Shoot transcriptome of the giant reed, Arundo donax.</title>
        <authorList>
            <person name="Barrero R.A."/>
            <person name="Guerrero F.D."/>
            <person name="Moolhuijzen P."/>
            <person name="Goolsby J.A."/>
            <person name="Tidwell J."/>
            <person name="Bellgard S.E."/>
            <person name="Bellgard M.I."/>
        </authorList>
    </citation>
    <scope>NUCLEOTIDE SEQUENCE</scope>
    <source>
        <tissue evidence="2">Shoot tissue taken approximately 20 cm above the soil surface</tissue>
    </source>
</reference>
<accession>A0A0A9DZC1</accession>
<reference evidence="2" key="1">
    <citation type="submission" date="2014-09" db="EMBL/GenBank/DDBJ databases">
        <authorList>
            <person name="Magalhaes I.L.F."/>
            <person name="Oliveira U."/>
            <person name="Santos F.R."/>
            <person name="Vidigal T.H.D.A."/>
            <person name="Brescovit A.D."/>
            <person name="Santos A.J."/>
        </authorList>
    </citation>
    <scope>NUCLEOTIDE SEQUENCE</scope>
    <source>
        <tissue evidence="2">Shoot tissue taken approximately 20 cm above the soil surface</tissue>
    </source>
</reference>
<keyword evidence="1" id="KW-0812">Transmembrane</keyword>
<evidence type="ECO:0000313" key="2">
    <source>
        <dbReference type="EMBL" id="JAD93101.1"/>
    </source>
</evidence>
<protein>
    <submittedName>
        <fullName evidence="2">Uncharacterized protein</fullName>
    </submittedName>
</protein>
<dbReference type="AlphaFoldDB" id="A0A0A9DZC1"/>
<name>A0A0A9DZC1_ARUDO</name>
<dbReference type="EMBL" id="GBRH01204794">
    <property type="protein sequence ID" value="JAD93101.1"/>
    <property type="molecule type" value="Transcribed_RNA"/>
</dbReference>
<proteinExistence type="predicted"/>